<dbReference type="AlphaFoldDB" id="A0A0M7AV14"/>
<name>A0A0M7AV14_9HYPH</name>
<dbReference type="GO" id="GO:0016020">
    <property type="term" value="C:membrane"/>
    <property type="evidence" value="ECO:0007669"/>
    <property type="project" value="InterPro"/>
</dbReference>
<keyword evidence="1" id="KW-0812">Transmembrane</keyword>
<feature type="transmembrane region" description="Helical" evidence="1">
    <location>
        <begin position="59"/>
        <end position="76"/>
    </location>
</feature>
<sequence>MLQILFIAVALILFVVAYFTTARDRYLTRMEFFVRLLILLVFGIGISFLASSQAGNSDLGALVVLICGLLVGYFSQRFHIMRLQDLRWSPFLALVGLVPFVNFVFVFVLLFVPGKPKVNSEIFS</sequence>
<protein>
    <submittedName>
        <fullName evidence="2">Putative membrane protein</fullName>
    </submittedName>
</protein>
<proteinExistence type="predicted"/>
<evidence type="ECO:0000256" key="1">
    <source>
        <dbReference type="SAM" id="Phobius"/>
    </source>
</evidence>
<organism evidence="2 3">
    <name type="scientific">Roseibium album</name>
    <dbReference type="NCBI Taxonomy" id="311410"/>
    <lineage>
        <taxon>Bacteria</taxon>
        <taxon>Pseudomonadati</taxon>
        <taxon>Pseudomonadota</taxon>
        <taxon>Alphaproteobacteria</taxon>
        <taxon>Hyphomicrobiales</taxon>
        <taxon>Stappiaceae</taxon>
        <taxon>Roseibium</taxon>
    </lineage>
</organism>
<keyword evidence="3" id="KW-1185">Reference proteome</keyword>
<dbReference type="RefSeq" id="WP_055118666.1">
    <property type="nucleotide sequence ID" value="NZ_CXWA01000008.1"/>
</dbReference>
<feature type="transmembrane region" description="Helical" evidence="1">
    <location>
        <begin position="88"/>
        <end position="112"/>
    </location>
</feature>
<keyword evidence="1" id="KW-0472">Membrane</keyword>
<reference evidence="3" key="1">
    <citation type="submission" date="2015-07" db="EMBL/GenBank/DDBJ databases">
        <authorList>
            <person name="Rodrigo-Torres Lidia"/>
            <person name="Arahal R.David."/>
        </authorList>
    </citation>
    <scope>NUCLEOTIDE SEQUENCE [LARGE SCALE GENOMIC DNA]</scope>
    <source>
        <strain evidence="3">CECT 5096</strain>
    </source>
</reference>
<dbReference type="EMBL" id="CXWC01000012">
    <property type="protein sequence ID" value="CTQ75393.1"/>
    <property type="molecule type" value="Genomic_DNA"/>
</dbReference>
<dbReference type="Proteomes" id="UP000049983">
    <property type="component" value="Unassembled WGS sequence"/>
</dbReference>
<dbReference type="Pfam" id="PF05656">
    <property type="entry name" value="DUF805"/>
    <property type="match status" value="1"/>
</dbReference>
<gene>
    <name evidence="2" type="ORF">LA5096_04356</name>
</gene>
<feature type="transmembrane region" description="Helical" evidence="1">
    <location>
        <begin position="32"/>
        <end position="52"/>
    </location>
</feature>
<accession>A0A0M7AV14</accession>
<dbReference type="InterPro" id="IPR008523">
    <property type="entry name" value="DUF805"/>
</dbReference>
<evidence type="ECO:0000313" key="3">
    <source>
        <dbReference type="Proteomes" id="UP000049983"/>
    </source>
</evidence>
<evidence type="ECO:0000313" key="2">
    <source>
        <dbReference type="EMBL" id="CTQ75393.1"/>
    </source>
</evidence>
<dbReference type="GeneID" id="97671658"/>
<keyword evidence="1" id="KW-1133">Transmembrane helix</keyword>